<keyword evidence="7" id="KW-1185">Reference proteome</keyword>
<evidence type="ECO:0000313" key="6">
    <source>
        <dbReference type="EMBL" id="WOL07092.1"/>
    </source>
</evidence>
<dbReference type="PANTHER" id="PTHR24296">
    <property type="entry name" value="CYTOCHROME P450"/>
    <property type="match status" value="1"/>
</dbReference>
<proteinExistence type="inferred from homology"/>
<keyword evidence="5" id="KW-0503">Monooxygenase</keyword>
<dbReference type="Proteomes" id="UP001327560">
    <property type="component" value="Chromosome 5"/>
</dbReference>
<dbReference type="GO" id="GO:0006629">
    <property type="term" value="P:lipid metabolic process"/>
    <property type="evidence" value="ECO:0007669"/>
    <property type="project" value="UniProtKB-ARBA"/>
</dbReference>
<dbReference type="Gene3D" id="1.10.630.10">
    <property type="entry name" value="Cytochrome P450"/>
    <property type="match status" value="2"/>
</dbReference>
<evidence type="ECO:0000313" key="7">
    <source>
        <dbReference type="Proteomes" id="UP001327560"/>
    </source>
</evidence>
<dbReference type="Pfam" id="PF00067">
    <property type="entry name" value="p450"/>
    <property type="match status" value="1"/>
</dbReference>
<dbReference type="SUPFAM" id="SSF48264">
    <property type="entry name" value="Cytochrome P450"/>
    <property type="match status" value="2"/>
</dbReference>
<dbReference type="GO" id="GO:0004497">
    <property type="term" value="F:monooxygenase activity"/>
    <property type="evidence" value="ECO:0007669"/>
    <property type="project" value="UniProtKB-KW"/>
</dbReference>
<dbReference type="AlphaFoldDB" id="A0AAQ3KEG9"/>
<comment type="similarity">
    <text evidence="1 5">Belongs to the cytochrome P450 family.</text>
</comment>
<dbReference type="InterPro" id="IPR017972">
    <property type="entry name" value="Cyt_P450_CS"/>
</dbReference>
<sequence>MEFRPERWISEEGRVRYEPSYRFLSFNSGPRICLGEEVAFTQMKAVVATMVYNFQVELLEGHVVEPKLSIIPHMKNDLKMKRWKSWEEETKTLDYQLSNDSSALSGVLDFPSVSPISERRAFSATSAASMIGTPVSSGNMVAPNGSSARGSSTYMNFLITCDPANVQHVFSTNFSNYPKGEEFSEIFDILGDGTFNTDGESWKKAADQSAWHPD</sequence>
<evidence type="ECO:0000256" key="3">
    <source>
        <dbReference type="ARBA" id="ARBA00023002"/>
    </source>
</evidence>
<reference evidence="6 7" key="1">
    <citation type="submission" date="2023-10" db="EMBL/GenBank/DDBJ databases">
        <title>Chromosome-scale genome assembly provides insights into flower coloration mechanisms of Canna indica.</title>
        <authorList>
            <person name="Li C."/>
        </authorList>
    </citation>
    <scope>NUCLEOTIDE SEQUENCE [LARGE SCALE GENOMIC DNA]</scope>
    <source>
        <tissue evidence="6">Flower</tissue>
    </source>
</reference>
<dbReference type="EMBL" id="CP136894">
    <property type="protein sequence ID" value="WOL07092.1"/>
    <property type="molecule type" value="Genomic_DNA"/>
</dbReference>
<gene>
    <name evidence="6" type="ORF">Cni_G15828</name>
</gene>
<dbReference type="GO" id="GO:0020037">
    <property type="term" value="F:heme binding"/>
    <property type="evidence" value="ECO:0007669"/>
    <property type="project" value="InterPro"/>
</dbReference>
<protein>
    <submittedName>
        <fullName evidence="6">Alkane hydroxylase MAH1</fullName>
    </submittedName>
</protein>
<keyword evidence="4 5" id="KW-0408">Iron</keyword>
<accession>A0AAQ3KEG9</accession>
<dbReference type="GO" id="GO:0016705">
    <property type="term" value="F:oxidoreductase activity, acting on paired donors, with incorporation or reduction of molecular oxygen"/>
    <property type="evidence" value="ECO:0007669"/>
    <property type="project" value="InterPro"/>
</dbReference>
<dbReference type="GO" id="GO:0016020">
    <property type="term" value="C:membrane"/>
    <property type="evidence" value="ECO:0007669"/>
    <property type="project" value="UniProtKB-SubCell"/>
</dbReference>
<dbReference type="InterPro" id="IPR036396">
    <property type="entry name" value="Cyt_P450_sf"/>
</dbReference>
<dbReference type="InterPro" id="IPR001128">
    <property type="entry name" value="Cyt_P450"/>
</dbReference>
<evidence type="ECO:0000256" key="4">
    <source>
        <dbReference type="ARBA" id="ARBA00023004"/>
    </source>
</evidence>
<dbReference type="GO" id="GO:0005506">
    <property type="term" value="F:iron ion binding"/>
    <property type="evidence" value="ECO:0007669"/>
    <property type="project" value="InterPro"/>
</dbReference>
<evidence type="ECO:0000256" key="5">
    <source>
        <dbReference type="RuleBase" id="RU000461"/>
    </source>
</evidence>
<keyword evidence="3 5" id="KW-0560">Oxidoreductase</keyword>
<dbReference type="PROSITE" id="PS00086">
    <property type="entry name" value="CYTOCHROME_P450"/>
    <property type="match status" value="1"/>
</dbReference>
<name>A0AAQ3KEG9_9LILI</name>
<evidence type="ECO:0000256" key="2">
    <source>
        <dbReference type="ARBA" id="ARBA00022723"/>
    </source>
</evidence>
<dbReference type="GO" id="GO:0006952">
    <property type="term" value="P:defense response"/>
    <property type="evidence" value="ECO:0007669"/>
    <property type="project" value="UniProtKB-KW"/>
</dbReference>
<evidence type="ECO:0000256" key="1">
    <source>
        <dbReference type="ARBA" id="ARBA00010617"/>
    </source>
</evidence>
<keyword evidence="5" id="KW-0349">Heme</keyword>
<organism evidence="6 7">
    <name type="scientific">Canna indica</name>
    <name type="common">Indian-shot</name>
    <dbReference type="NCBI Taxonomy" id="4628"/>
    <lineage>
        <taxon>Eukaryota</taxon>
        <taxon>Viridiplantae</taxon>
        <taxon>Streptophyta</taxon>
        <taxon>Embryophyta</taxon>
        <taxon>Tracheophyta</taxon>
        <taxon>Spermatophyta</taxon>
        <taxon>Magnoliopsida</taxon>
        <taxon>Liliopsida</taxon>
        <taxon>Zingiberales</taxon>
        <taxon>Cannaceae</taxon>
        <taxon>Canna</taxon>
    </lineage>
</organism>
<keyword evidence="2 5" id="KW-0479">Metal-binding</keyword>